<evidence type="ECO:0000256" key="3">
    <source>
        <dbReference type="ARBA" id="ARBA00022490"/>
    </source>
</evidence>
<feature type="domain" description="Flavodoxin-like" evidence="11">
    <location>
        <begin position="44"/>
        <end position="188"/>
    </location>
</feature>
<dbReference type="PRINTS" id="PR00369">
    <property type="entry name" value="FLAVODOXIN"/>
</dbReference>
<dbReference type="PROSITE" id="PS50902">
    <property type="entry name" value="FLAVODOXIN_LIKE"/>
    <property type="match status" value="1"/>
</dbReference>
<dbReference type="Proteomes" id="UP000310189">
    <property type="component" value="Unassembled WGS sequence"/>
</dbReference>
<comment type="caution">
    <text evidence="13">The sequence shown here is derived from an EMBL/GenBank/DDBJ whole genome shotgun (WGS) entry which is preliminary data.</text>
</comment>
<comment type="caution">
    <text evidence="9">Lacks conserved residue(s) required for the propagation of feature annotation.</text>
</comment>
<evidence type="ECO:0000256" key="6">
    <source>
        <dbReference type="ARBA" id="ARBA00022827"/>
    </source>
</evidence>
<evidence type="ECO:0000256" key="1">
    <source>
        <dbReference type="ARBA" id="ARBA00001917"/>
    </source>
</evidence>
<dbReference type="AlphaFoldDB" id="A0A4T0FPK1"/>
<dbReference type="EMBL" id="SPNW01000024">
    <property type="protein sequence ID" value="TIA89805.1"/>
    <property type="molecule type" value="Genomic_DNA"/>
</dbReference>
<dbReference type="GO" id="GO:0160246">
    <property type="term" value="F:NADPH-iron-sulfur [2Fe-2S] protein oxidoreductase activity"/>
    <property type="evidence" value="ECO:0007669"/>
    <property type="project" value="InterPro"/>
</dbReference>
<feature type="region of interest" description="Disordered" evidence="10">
    <location>
        <begin position="15"/>
        <end position="39"/>
    </location>
</feature>
<comment type="similarity">
    <text evidence="9">In the N-terminal section; belongs to the flavodoxin family.</text>
</comment>
<dbReference type="InterPro" id="IPR003097">
    <property type="entry name" value="CysJ-like_FAD-binding"/>
</dbReference>
<dbReference type="HAMAP" id="MF_03178">
    <property type="entry name" value="NDOR1"/>
    <property type="match status" value="1"/>
</dbReference>
<dbReference type="EC" id="1.18.1.-" evidence="9"/>
<feature type="binding site" evidence="9">
    <location>
        <begin position="587"/>
        <end position="588"/>
    </location>
    <ligand>
        <name>NADP(+)</name>
        <dbReference type="ChEBI" id="CHEBI:58349"/>
    </ligand>
</feature>
<comment type="similarity">
    <text evidence="9">In the C-terminal section; belongs to the flavoprotein pyridine nucleotide cytochrome reductase family.</text>
</comment>
<dbReference type="Gene3D" id="1.20.990.10">
    <property type="entry name" value="NADPH-cytochrome p450 Reductase, Chain A, domain 3"/>
    <property type="match status" value="1"/>
</dbReference>
<evidence type="ECO:0000256" key="8">
    <source>
        <dbReference type="ARBA" id="ARBA00023002"/>
    </source>
</evidence>
<dbReference type="PRINTS" id="PR00371">
    <property type="entry name" value="FPNCR"/>
</dbReference>
<gene>
    <name evidence="9" type="primary">TAH18</name>
    <name evidence="13" type="ORF">E3P99_01910</name>
</gene>
<feature type="binding site" evidence="9">
    <location>
        <begin position="97"/>
        <end position="100"/>
    </location>
    <ligand>
        <name>FMN</name>
        <dbReference type="ChEBI" id="CHEBI:58210"/>
    </ligand>
</feature>
<dbReference type="InterPro" id="IPR029039">
    <property type="entry name" value="Flavoprotein-like_sf"/>
</dbReference>
<dbReference type="InterPro" id="IPR017927">
    <property type="entry name" value="FAD-bd_FR_type"/>
</dbReference>
<dbReference type="PROSITE" id="PS51384">
    <property type="entry name" value="FAD_FR"/>
    <property type="match status" value="1"/>
</dbReference>
<dbReference type="SUPFAM" id="SSF52343">
    <property type="entry name" value="Ferredoxin reductase-like, C-terminal NADP-linked domain"/>
    <property type="match status" value="1"/>
</dbReference>
<accession>A0A4T0FPK1</accession>
<dbReference type="GO" id="GO:0016651">
    <property type="term" value="F:oxidoreductase activity, acting on NAD(P)H"/>
    <property type="evidence" value="ECO:0007669"/>
    <property type="project" value="UniProtKB-UniRule"/>
</dbReference>
<dbReference type="GO" id="GO:0050661">
    <property type="term" value="F:NADP binding"/>
    <property type="evidence" value="ECO:0007669"/>
    <property type="project" value="UniProtKB-UniRule"/>
</dbReference>
<evidence type="ECO:0000313" key="14">
    <source>
        <dbReference type="Proteomes" id="UP000310189"/>
    </source>
</evidence>
<organism evidence="13 14">
    <name type="scientific">Wallemia hederae</name>
    <dbReference type="NCBI Taxonomy" id="1540922"/>
    <lineage>
        <taxon>Eukaryota</taxon>
        <taxon>Fungi</taxon>
        <taxon>Dikarya</taxon>
        <taxon>Basidiomycota</taxon>
        <taxon>Wallemiomycotina</taxon>
        <taxon>Wallemiomycetes</taxon>
        <taxon>Wallemiales</taxon>
        <taxon>Wallemiaceae</taxon>
        <taxon>Wallemia</taxon>
    </lineage>
</organism>
<evidence type="ECO:0000259" key="12">
    <source>
        <dbReference type="PROSITE" id="PS51384"/>
    </source>
</evidence>
<dbReference type="OrthoDB" id="1856718at2759"/>
<keyword evidence="4 9" id="KW-0285">Flavoprotein</keyword>
<feature type="binding site" evidence="9">
    <location>
        <begin position="476"/>
        <end position="479"/>
    </location>
    <ligand>
        <name>FAD</name>
        <dbReference type="ChEBI" id="CHEBI:57692"/>
    </ligand>
</feature>
<name>A0A4T0FPK1_9BASI</name>
<dbReference type="GO" id="GO:0016226">
    <property type="term" value="P:iron-sulfur cluster assembly"/>
    <property type="evidence" value="ECO:0007669"/>
    <property type="project" value="UniProtKB-UniRule"/>
</dbReference>
<protein>
    <recommendedName>
        <fullName evidence="9">NADPH-dependent diflavin oxidoreductase 1</fullName>
        <ecNumber evidence="9">1.18.1.-</ecNumber>
    </recommendedName>
    <alternativeName>
        <fullName evidence="9">NADPH-dependent FMN and FAD-containing oxidoreductase</fullName>
    </alternativeName>
</protein>
<comment type="subunit">
    <text evidence="9">Interacts with DRE2; as part of the cytosolic iron-sulfur (Fe-S) protein assembly (CIA) machinery.</text>
</comment>
<feature type="binding site" evidence="9">
    <location>
        <position position="670"/>
    </location>
    <ligand>
        <name>FAD</name>
        <dbReference type="ChEBI" id="CHEBI:57692"/>
    </ligand>
</feature>
<comment type="function">
    <text evidence="9">NADPH-dependent reductase which is a central component of the cytosolic iron-sulfur (Fe-S) protein assembly (CIA) machinery. Transfers electrons from NADPH via its FAD and FMN prosthetic groups to the [2Fe-2S] cluster of DRE2, another key component of the CIA machinery. In turn, this reduced cluster provides electrons for assembly of cytosolic iron-sulfur cluster proteins. Positively controls H(2)O(2)-induced cell death.</text>
</comment>
<comment type="cofactor">
    <cofactor evidence="2 9">
        <name>FAD</name>
        <dbReference type="ChEBI" id="CHEBI:57692"/>
    </cofactor>
</comment>
<dbReference type="PANTHER" id="PTHR19384:SF10">
    <property type="entry name" value="NADPH-DEPENDENT DIFLAVIN OXIDOREDUCTASE 1"/>
    <property type="match status" value="1"/>
</dbReference>
<evidence type="ECO:0000259" key="11">
    <source>
        <dbReference type="PROSITE" id="PS50902"/>
    </source>
</evidence>
<feature type="binding site" evidence="9">
    <location>
        <begin position="595"/>
        <end position="599"/>
    </location>
    <ligand>
        <name>NADP(+)</name>
        <dbReference type="ChEBI" id="CHEBI:58349"/>
    </ligand>
</feature>
<feature type="binding site" evidence="9">
    <location>
        <position position="170"/>
    </location>
    <ligand>
        <name>FMN</name>
        <dbReference type="ChEBI" id="CHEBI:58210"/>
    </ligand>
</feature>
<keyword evidence="3 9" id="KW-0963">Cytoplasm</keyword>
<keyword evidence="6 9" id="KW-0274">FAD</keyword>
<evidence type="ECO:0000256" key="5">
    <source>
        <dbReference type="ARBA" id="ARBA00022643"/>
    </source>
</evidence>
<dbReference type="Pfam" id="PF00175">
    <property type="entry name" value="NAD_binding_1"/>
    <property type="match status" value="1"/>
</dbReference>
<dbReference type="Pfam" id="PF00667">
    <property type="entry name" value="FAD_binding_1"/>
    <property type="match status" value="1"/>
</dbReference>
<dbReference type="InterPro" id="IPR001094">
    <property type="entry name" value="Flavdoxin-like"/>
</dbReference>
<dbReference type="Pfam" id="PF00258">
    <property type="entry name" value="Flavodoxin_1"/>
    <property type="match status" value="1"/>
</dbReference>
<feature type="domain" description="FAD-binding FR-type" evidence="12">
    <location>
        <begin position="259"/>
        <end position="503"/>
    </location>
</feature>
<dbReference type="GO" id="GO:0010181">
    <property type="term" value="F:FMN binding"/>
    <property type="evidence" value="ECO:0007669"/>
    <property type="project" value="UniProtKB-UniRule"/>
</dbReference>
<dbReference type="SUPFAM" id="SSF52218">
    <property type="entry name" value="Flavoproteins"/>
    <property type="match status" value="1"/>
</dbReference>
<evidence type="ECO:0000256" key="4">
    <source>
        <dbReference type="ARBA" id="ARBA00022630"/>
    </source>
</evidence>
<dbReference type="InterPro" id="IPR008254">
    <property type="entry name" value="Flavodoxin/NO_synth"/>
</dbReference>
<keyword evidence="8 9" id="KW-0560">Oxidoreductase</keyword>
<keyword evidence="9" id="KW-0496">Mitochondrion</keyword>
<dbReference type="InterPro" id="IPR001433">
    <property type="entry name" value="OxRdtase_FAD/NAD-bd"/>
</dbReference>
<dbReference type="GO" id="GO:0005739">
    <property type="term" value="C:mitochondrion"/>
    <property type="evidence" value="ECO:0007669"/>
    <property type="project" value="UniProtKB-SubCell"/>
</dbReference>
<keyword evidence="14" id="KW-1185">Reference proteome</keyword>
<evidence type="ECO:0000256" key="2">
    <source>
        <dbReference type="ARBA" id="ARBA00001974"/>
    </source>
</evidence>
<keyword evidence="5 9" id="KW-0288">FMN</keyword>
<evidence type="ECO:0000256" key="7">
    <source>
        <dbReference type="ARBA" id="ARBA00022857"/>
    </source>
</evidence>
<comment type="catalytic activity">
    <reaction evidence="9">
        <text>2 oxidized [2Fe-2S]-[protein] + NADPH = 2 reduced [2Fe-2S]-[protein] + NADP(+) + H(+)</text>
        <dbReference type="Rhea" id="RHEA:67716"/>
        <dbReference type="Rhea" id="RHEA-COMP:17327"/>
        <dbReference type="Rhea" id="RHEA-COMP:17328"/>
        <dbReference type="ChEBI" id="CHEBI:15378"/>
        <dbReference type="ChEBI" id="CHEBI:33737"/>
        <dbReference type="ChEBI" id="CHEBI:33738"/>
        <dbReference type="ChEBI" id="CHEBI:57783"/>
        <dbReference type="ChEBI" id="CHEBI:58349"/>
    </reaction>
</comment>
<feature type="binding site" evidence="9">
    <location>
        <begin position="50"/>
        <end position="55"/>
    </location>
    <ligand>
        <name>FMN</name>
        <dbReference type="ChEBI" id="CHEBI:58210"/>
    </ligand>
</feature>
<dbReference type="InterPro" id="IPR039261">
    <property type="entry name" value="FNR_nucleotide-bd"/>
</dbReference>
<comment type="subcellular location">
    <subcellularLocation>
        <location evidence="9">Cytoplasm</location>
    </subcellularLocation>
    <subcellularLocation>
        <location evidence="9">Mitochondrion</location>
    </subcellularLocation>
    <text evidence="9">Relocalizes to mitochondria after H(2)O(2) exposure.</text>
</comment>
<dbReference type="GO" id="GO:0005829">
    <property type="term" value="C:cytosol"/>
    <property type="evidence" value="ECO:0007669"/>
    <property type="project" value="TreeGrafter"/>
</dbReference>
<feature type="binding site" evidence="9">
    <location>
        <position position="407"/>
    </location>
    <ligand>
        <name>FAD</name>
        <dbReference type="ChEBI" id="CHEBI:57692"/>
    </ligand>
</feature>
<feature type="binding site" evidence="9">
    <location>
        <position position="520"/>
    </location>
    <ligand>
        <name>NADP(+)</name>
        <dbReference type="ChEBI" id="CHEBI:58349"/>
    </ligand>
</feature>
<sequence>MIPNQISPVQDLQRLTINDGDDGDSDAASTSSSSSSSSSIPRSLVVLYSTETGNAQDVAERLGREADRWRWDVEVISAEDFELSTLLTAPLILFVVSTTGNGEHNAMFLPLWKELLNSALPSTLLDSLTYGVFGLGDSSYTHFNYAAKSLDRRLESLGAQRLIQRGDGDERHYMGVDGVFLPWSGVLFNILDDLMPLPPGTSRLPDSYLPMPRCSMQFVATEDEESDRRDSISNSDSIDKDTCAEAVLHTNELARSSHTPLYACTLRRKIRLTDTSWWQDVEHVELDAPSELDYEAGDIAVVKPTNEASEIDDLIQVLNWQDVADKPLVFTSIRNLPRPLHAHTITKSPTTIRHLLTYHLSPFAVPRTSFFEYCAHFASNDLERDRLREFVSTDGADDLFEYSTRVRRTSAEVLKDFKSVHIPTAYLLDVFPLLRPRKFSIAGASNARAGKHQKRSIELCIALVRYKTKLVKPRIGICSAWVERLQQGDKVDVGIEKGTLSLQRSAVDKDTPLILVGPGTGIAPMRALVQERFGIREDGSEVNGHTRENDTPPPTALYFGCRCTGMDELYADELRNVQGLHYRVAHSRDDEDGNKEYVQHLIQKDGKRVYDWLVTRQGYLFISGSSGQMPKGVKKAVASVIERLENVSEDEAKEKVKHLEDIGRIVEECW</sequence>
<evidence type="ECO:0000256" key="10">
    <source>
        <dbReference type="SAM" id="MobiDB-lite"/>
    </source>
</evidence>
<feature type="compositionally biased region" description="Low complexity" evidence="10">
    <location>
        <begin position="26"/>
        <end position="39"/>
    </location>
</feature>
<proteinExistence type="inferred from homology"/>
<evidence type="ECO:0000313" key="13">
    <source>
        <dbReference type="EMBL" id="TIA89805.1"/>
    </source>
</evidence>
<comment type="similarity">
    <text evidence="9">Belongs to the NADPH-dependent diflavin oxidoreductase NDOR1 family.</text>
</comment>
<dbReference type="GO" id="GO:0050660">
    <property type="term" value="F:flavin adenine dinucleotide binding"/>
    <property type="evidence" value="ECO:0007669"/>
    <property type="project" value="UniProtKB-UniRule"/>
</dbReference>
<dbReference type="SUPFAM" id="SSF63380">
    <property type="entry name" value="Riboflavin synthase domain-like"/>
    <property type="match status" value="1"/>
</dbReference>
<keyword evidence="7 9" id="KW-0521">NADP</keyword>
<dbReference type="Gene3D" id="3.40.50.360">
    <property type="match status" value="1"/>
</dbReference>
<evidence type="ECO:0000256" key="9">
    <source>
        <dbReference type="HAMAP-Rule" id="MF_03178"/>
    </source>
</evidence>
<feature type="binding site" evidence="9">
    <location>
        <begin position="437"/>
        <end position="440"/>
    </location>
    <ligand>
        <name>FAD</name>
        <dbReference type="ChEBI" id="CHEBI:57692"/>
    </ligand>
</feature>
<dbReference type="Gene3D" id="2.40.30.10">
    <property type="entry name" value="Translation factors"/>
    <property type="match status" value="1"/>
</dbReference>
<dbReference type="PANTHER" id="PTHR19384">
    <property type="entry name" value="NITRIC OXIDE SYNTHASE-RELATED"/>
    <property type="match status" value="1"/>
</dbReference>
<dbReference type="InterPro" id="IPR017938">
    <property type="entry name" value="Riboflavin_synthase-like_b-brl"/>
</dbReference>
<dbReference type="InterPro" id="IPR028879">
    <property type="entry name" value="NDOR1"/>
</dbReference>
<dbReference type="InterPro" id="IPR001709">
    <property type="entry name" value="Flavoprot_Pyr_Nucl_cyt_Rdtase"/>
</dbReference>
<reference evidence="13 14" key="1">
    <citation type="submission" date="2019-03" db="EMBL/GenBank/DDBJ databases">
        <title>Sequencing 23 genomes of Wallemia ichthyophaga.</title>
        <authorList>
            <person name="Gostincar C."/>
        </authorList>
    </citation>
    <scope>NUCLEOTIDE SEQUENCE [LARGE SCALE GENOMIC DNA]</scope>
    <source>
        <strain evidence="13 14">EXF-5753</strain>
    </source>
</reference>
<comment type="cofactor">
    <cofactor evidence="1 9">
        <name>FMN</name>
        <dbReference type="ChEBI" id="CHEBI:58210"/>
    </cofactor>
</comment>
<dbReference type="InterPro" id="IPR023173">
    <property type="entry name" value="NADPH_Cyt_P450_Rdtase_alpha"/>
</dbReference>
<dbReference type="Gene3D" id="3.40.50.80">
    <property type="entry name" value="Nucleotide-binding domain of ferredoxin-NADP reductase (FNR) module"/>
    <property type="match status" value="1"/>
</dbReference>